<name>A0A381UYC7_9ZZZZ</name>
<accession>A0A381UYC7</accession>
<dbReference type="EMBL" id="UINC01007397">
    <property type="protein sequence ID" value="SVA33095.1"/>
    <property type="molecule type" value="Genomic_DNA"/>
</dbReference>
<organism evidence="2">
    <name type="scientific">marine metagenome</name>
    <dbReference type="NCBI Taxonomy" id="408172"/>
    <lineage>
        <taxon>unclassified sequences</taxon>
        <taxon>metagenomes</taxon>
        <taxon>ecological metagenomes</taxon>
    </lineage>
</organism>
<keyword evidence="1" id="KW-0812">Transmembrane</keyword>
<proteinExistence type="predicted"/>
<evidence type="ECO:0000313" key="2">
    <source>
        <dbReference type="EMBL" id="SVA33095.1"/>
    </source>
</evidence>
<reference evidence="2" key="1">
    <citation type="submission" date="2018-05" db="EMBL/GenBank/DDBJ databases">
        <authorList>
            <person name="Lanie J.A."/>
            <person name="Ng W.-L."/>
            <person name="Kazmierczak K.M."/>
            <person name="Andrzejewski T.M."/>
            <person name="Davidsen T.M."/>
            <person name="Wayne K.J."/>
            <person name="Tettelin H."/>
            <person name="Glass J.I."/>
            <person name="Rusch D."/>
            <person name="Podicherti R."/>
            <person name="Tsui H.-C.T."/>
            <person name="Winkler M.E."/>
        </authorList>
    </citation>
    <scope>NUCLEOTIDE SEQUENCE</scope>
</reference>
<protein>
    <submittedName>
        <fullName evidence="2">Uncharacterized protein</fullName>
    </submittedName>
</protein>
<keyword evidence="1" id="KW-1133">Transmembrane helix</keyword>
<gene>
    <name evidence="2" type="ORF">METZ01_LOCUS85949</name>
</gene>
<sequence>MDYVAPSVILLCHIVTSLYDFSVHLRHIYIQSAIMYIIIYLAFNLPYKFDYLTNKKGVKNDFSKMDPQTHVNLK</sequence>
<feature type="transmembrane region" description="Helical" evidence="1">
    <location>
        <begin position="28"/>
        <end position="47"/>
    </location>
</feature>
<evidence type="ECO:0000256" key="1">
    <source>
        <dbReference type="SAM" id="Phobius"/>
    </source>
</evidence>
<keyword evidence="1" id="KW-0472">Membrane</keyword>
<dbReference type="AlphaFoldDB" id="A0A381UYC7"/>